<feature type="domain" description="PiggyBac transposable element-derived protein" evidence="1">
    <location>
        <begin position="75"/>
        <end position="360"/>
    </location>
</feature>
<dbReference type="Pfam" id="PF13843">
    <property type="entry name" value="DDE_Tnp_1_7"/>
    <property type="match status" value="1"/>
</dbReference>
<dbReference type="OrthoDB" id="9985837at2759"/>
<dbReference type="EnsemblMetazoa" id="XM_011668369">
    <property type="protein sequence ID" value="XP_011666671"/>
    <property type="gene ID" value="LOC100888306"/>
</dbReference>
<dbReference type="GeneID" id="100888306"/>
<dbReference type="OMA" id="WELCEAQ"/>
<protein>
    <recommendedName>
        <fullName evidence="1">PiggyBac transposable element-derived protein domain-containing protein</fullName>
    </recommendedName>
</protein>
<name>A0A7M7HDS5_STRPU</name>
<dbReference type="Proteomes" id="UP000007110">
    <property type="component" value="Unassembled WGS sequence"/>
</dbReference>
<organism evidence="2 3">
    <name type="scientific">Strongylocentrotus purpuratus</name>
    <name type="common">Purple sea urchin</name>
    <dbReference type="NCBI Taxonomy" id="7668"/>
    <lineage>
        <taxon>Eukaryota</taxon>
        <taxon>Metazoa</taxon>
        <taxon>Echinodermata</taxon>
        <taxon>Eleutherozoa</taxon>
        <taxon>Echinozoa</taxon>
        <taxon>Echinoidea</taxon>
        <taxon>Euechinoidea</taxon>
        <taxon>Echinacea</taxon>
        <taxon>Camarodonta</taxon>
        <taxon>Echinidea</taxon>
        <taxon>Strongylocentrotidae</taxon>
        <taxon>Strongylocentrotus</taxon>
    </lineage>
</organism>
<dbReference type="RefSeq" id="XP_011666671.2">
    <property type="nucleotide sequence ID" value="XM_011668369.2"/>
</dbReference>
<evidence type="ECO:0000313" key="2">
    <source>
        <dbReference type="EnsemblMetazoa" id="XP_011666671"/>
    </source>
</evidence>
<evidence type="ECO:0000313" key="3">
    <source>
        <dbReference type="Proteomes" id="UP000007110"/>
    </source>
</evidence>
<reference evidence="2" key="2">
    <citation type="submission" date="2021-01" db="UniProtKB">
        <authorList>
            <consortium name="EnsemblMetazoa"/>
        </authorList>
    </citation>
    <scope>IDENTIFICATION</scope>
</reference>
<dbReference type="AlphaFoldDB" id="A0A7M7HDS5"/>
<proteinExistence type="predicted"/>
<evidence type="ECO:0000259" key="1">
    <source>
        <dbReference type="Pfam" id="PF13843"/>
    </source>
</evidence>
<dbReference type="PANTHER" id="PTHR46599">
    <property type="entry name" value="PIGGYBAC TRANSPOSABLE ELEMENT-DERIVED PROTEIN 4"/>
    <property type="match status" value="1"/>
</dbReference>
<dbReference type="InParanoid" id="A0A7M7HDS5"/>
<dbReference type="KEGG" id="spu:100888306"/>
<reference evidence="3" key="1">
    <citation type="submission" date="2015-02" db="EMBL/GenBank/DDBJ databases">
        <title>Genome sequencing for Strongylocentrotus purpuratus.</title>
        <authorList>
            <person name="Murali S."/>
            <person name="Liu Y."/>
            <person name="Vee V."/>
            <person name="English A."/>
            <person name="Wang M."/>
            <person name="Skinner E."/>
            <person name="Han Y."/>
            <person name="Muzny D.M."/>
            <person name="Worley K.C."/>
            <person name="Gibbs R.A."/>
        </authorList>
    </citation>
    <scope>NUCLEOTIDE SEQUENCE</scope>
</reference>
<accession>A0A7M7HDS5</accession>
<dbReference type="InterPro" id="IPR029526">
    <property type="entry name" value="PGBD"/>
</dbReference>
<keyword evidence="3" id="KW-1185">Reference proteome</keyword>
<dbReference type="PANTHER" id="PTHR46599:SF3">
    <property type="entry name" value="PIGGYBAC TRANSPOSABLE ELEMENT-DERIVED PROTEIN 4"/>
    <property type="match status" value="1"/>
</dbReference>
<sequence>MEIFLEQFVKKAKGLAEEGVVGKDLGSFRAGRTVGSKSQGFRLLQKHIKTKKHQAKVRNTNIYAATKRPPVEPNEENEYASSAPSWTPTNADEVKAYVVINILMGINKTSKYLDCWSQDQALRNEFISKLMTKNRYKKLCPYFHCSNIREDHDENDKIQMVRNLVNILQENFPNMFVPGRSLSIDEAMIKYNGRLSWKQYMPKKPTIKWGIKLWCLCDSATAYCLAFQVYTGCGINALLVQEFGLCYTVVMGLMNRYLLSNHTVYTGNFFSLLPLAADLLQVDTYFWGALRSNRIEVPRELPNMRLHKYDTVKWVKANIMVTKWKNNKDVYMLSTNNDGSYVEKQRTNFRREEIISIPSVITD</sequence>